<keyword evidence="2" id="KW-1185">Reference proteome</keyword>
<organism evidence="1 2">
    <name type="scientific">Brachionus plicatilis</name>
    <name type="common">Marine rotifer</name>
    <name type="synonym">Brachionus muelleri</name>
    <dbReference type="NCBI Taxonomy" id="10195"/>
    <lineage>
        <taxon>Eukaryota</taxon>
        <taxon>Metazoa</taxon>
        <taxon>Spiralia</taxon>
        <taxon>Gnathifera</taxon>
        <taxon>Rotifera</taxon>
        <taxon>Eurotatoria</taxon>
        <taxon>Monogononta</taxon>
        <taxon>Pseudotrocha</taxon>
        <taxon>Ploima</taxon>
        <taxon>Brachionidae</taxon>
        <taxon>Brachionus</taxon>
    </lineage>
</organism>
<proteinExistence type="predicted"/>
<name>A0A3M7SEJ5_BRAPC</name>
<dbReference type="Proteomes" id="UP000276133">
    <property type="component" value="Unassembled WGS sequence"/>
</dbReference>
<gene>
    <name evidence="1" type="ORF">BpHYR1_002227</name>
</gene>
<reference evidence="1 2" key="1">
    <citation type="journal article" date="2018" name="Sci. Rep.">
        <title>Genomic signatures of local adaptation to the degree of environmental predictability in rotifers.</title>
        <authorList>
            <person name="Franch-Gras L."/>
            <person name="Hahn C."/>
            <person name="Garcia-Roger E.M."/>
            <person name="Carmona M.J."/>
            <person name="Serra M."/>
            <person name="Gomez A."/>
        </authorList>
    </citation>
    <scope>NUCLEOTIDE SEQUENCE [LARGE SCALE GENOMIC DNA]</scope>
    <source>
        <strain evidence="1">HYR1</strain>
    </source>
</reference>
<protein>
    <submittedName>
        <fullName evidence="1">Uncharacterized protein</fullName>
    </submittedName>
</protein>
<dbReference type="OrthoDB" id="10474637at2759"/>
<sequence length="134" mass="15560">MGSTNATPFGYKRINLIDGQVVYPDEKFYQRVYERYIPEMIQRNEIPYNRSRYRRYASDCGPNCDICNSNCSSRCGPDCSICNRYDPDCSDCEDSCGPDCCPPRRLSSKSRIFNRSNVWFLEKGYHLMFIAGIN</sequence>
<evidence type="ECO:0000313" key="2">
    <source>
        <dbReference type="Proteomes" id="UP000276133"/>
    </source>
</evidence>
<dbReference type="AlphaFoldDB" id="A0A3M7SEJ5"/>
<dbReference type="EMBL" id="REGN01001516">
    <property type="protein sequence ID" value="RNA34201.1"/>
    <property type="molecule type" value="Genomic_DNA"/>
</dbReference>
<accession>A0A3M7SEJ5</accession>
<comment type="caution">
    <text evidence="1">The sequence shown here is derived from an EMBL/GenBank/DDBJ whole genome shotgun (WGS) entry which is preliminary data.</text>
</comment>
<evidence type="ECO:0000313" key="1">
    <source>
        <dbReference type="EMBL" id="RNA34201.1"/>
    </source>
</evidence>